<organism evidence="1 2">
    <name type="scientific">Citrobacter braakii</name>
    <dbReference type="NCBI Taxonomy" id="57706"/>
    <lineage>
        <taxon>Bacteria</taxon>
        <taxon>Pseudomonadati</taxon>
        <taxon>Pseudomonadota</taxon>
        <taxon>Gammaproteobacteria</taxon>
        <taxon>Enterobacterales</taxon>
        <taxon>Enterobacteriaceae</taxon>
        <taxon>Citrobacter</taxon>
        <taxon>Citrobacter freundii complex</taxon>
    </lineage>
</organism>
<gene>
    <name evidence="1" type="ORF">BWD41_18695</name>
</gene>
<evidence type="ECO:0008006" key="3">
    <source>
        <dbReference type="Google" id="ProtNLM"/>
    </source>
</evidence>
<protein>
    <recommendedName>
        <fullName evidence="3">DUF4435 domain-containing protein</fullName>
    </recommendedName>
</protein>
<dbReference type="AlphaFoldDB" id="A0AA44LDA4"/>
<accession>A0AA44LDA4</accession>
<evidence type="ECO:0000313" key="1">
    <source>
        <dbReference type="EMBL" id="OLY67921.1"/>
    </source>
</evidence>
<reference evidence="1 2" key="1">
    <citation type="submission" date="2017-01" db="EMBL/GenBank/DDBJ databases">
        <title>First report of the plasmid-mediated mcr-1 gene in Citrobacter freudii.</title>
        <authorList>
            <person name="Liu J."/>
            <person name="Yang Y."/>
            <person name="Li Y."/>
            <person name="Liu D."/>
            <person name="Tuo H."/>
            <person name="Davis M."/>
            <person name="Zhang A."/>
        </authorList>
    </citation>
    <scope>NUCLEOTIDE SEQUENCE [LARGE SCALE GENOMIC DNA]</scope>
    <source>
        <strain evidence="1 2">SCC4</strain>
    </source>
</reference>
<comment type="caution">
    <text evidence="1">The sequence shown here is derived from an EMBL/GenBank/DDBJ whole genome shotgun (WGS) entry which is preliminary data.</text>
</comment>
<dbReference type="EMBL" id="MTCP01000009">
    <property type="protein sequence ID" value="OLY67921.1"/>
    <property type="molecule type" value="Genomic_DNA"/>
</dbReference>
<evidence type="ECO:0000313" key="2">
    <source>
        <dbReference type="Proteomes" id="UP000185597"/>
    </source>
</evidence>
<dbReference type="Proteomes" id="UP000185597">
    <property type="component" value="Unassembled WGS sequence"/>
</dbReference>
<name>A0AA44LDA4_CITBR</name>
<sequence>MTFTRTASGLKSYNRFYKVEAIVYIEGRLLEKNNSTDDSDDSKVFDIIFYSSLFKVFSPHDNIKIKIVGCKENVLDYHDKIINDNIENSFAIIDRDYDGVYFTRTKNDKLIVTHGYSWENDFWTSKLCIETVSLLSLNTAQACGIVQSKINRSIKRLCLINRANLVAQYFGNGIFPVSKKGGDKGFRYDVSSSFPLSLKEVKRLFEKIPEDIKLDPNTRDLISMTELNFNNLIQGHFYEYMILQILCYAYKITSGITHNMVDTNIIKNIAFNNFKLRPDYYLETSTLAHYEQQFSRILRGAN</sequence>
<dbReference type="RefSeq" id="WP_075848734.1">
    <property type="nucleotide sequence ID" value="NZ_MTCP01000009.1"/>
</dbReference>
<proteinExistence type="predicted"/>